<evidence type="ECO:0000313" key="2">
    <source>
        <dbReference type="EMBL" id="GBO05724.1"/>
    </source>
</evidence>
<evidence type="ECO:0000313" key="1">
    <source>
        <dbReference type="EMBL" id="GBO05622.1"/>
    </source>
</evidence>
<keyword evidence="5" id="KW-1185">Reference proteome</keyword>
<dbReference type="AlphaFoldDB" id="A0A4Y2U182"/>
<evidence type="ECO:0000313" key="4">
    <source>
        <dbReference type="EMBL" id="GBO34119.1"/>
    </source>
</evidence>
<dbReference type="EMBL" id="BGPR01032253">
    <property type="protein sequence ID" value="GBO05724.1"/>
    <property type="molecule type" value="Genomic_DNA"/>
</dbReference>
<evidence type="ECO:0000313" key="5">
    <source>
        <dbReference type="Proteomes" id="UP000499080"/>
    </source>
</evidence>
<proteinExistence type="predicted"/>
<accession>A0A4Y2U182</accession>
<dbReference type="EMBL" id="BGPR01057889">
    <property type="protein sequence ID" value="GBO34109.1"/>
    <property type="molecule type" value="Genomic_DNA"/>
</dbReference>
<reference evidence="2 5" key="1">
    <citation type="journal article" date="2019" name="Sci. Rep.">
        <title>Orb-weaving spider Araneus ventricosus genome elucidates the spidroin gene catalogue.</title>
        <authorList>
            <person name="Kono N."/>
            <person name="Nakamura H."/>
            <person name="Ohtoshi R."/>
            <person name="Moran D.A.P."/>
            <person name="Shinohara A."/>
            <person name="Yoshida Y."/>
            <person name="Fujiwara M."/>
            <person name="Mori M."/>
            <person name="Tomita M."/>
            <person name="Arakawa K."/>
        </authorList>
    </citation>
    <scope>NUCLEOTIDE SEQUENCE [LARGE SCALE GENOMIC DNA]</scope>
</reference>
<evidence type="ECO:0000313" key="3">
    <source>
        <dbReference type="EMBL" id="GBO34109.1"/>
    </source>
</evidence>
<dbReference type="Proteomes" id="UP000499080">
    <property type="component" value="Unassembled WGS sequence"/>
</dbReference>
<dbReference type="EMBL" id="BGPR01057895">
    <property type="protein sequence ID" value="GBO34119.1"/>
    <property type="molecule type" value="Genomic_DNA"/>
</dbReference>
<name>A0A4Y2U182_ARAVE</name>
<gene>
    <name evidence="3" type="ORF">AVEN_101007_1</name>
    <name evidence="4" type="ORF">AVEN_105253_1</name>
    <name evidence="2" type="ORF">AVEN_117950_1</name>
    <name evidence="1" type="ORF">AVEN_96382_1</name>
</gene>
<comment type="caution">
    <text evidence="2">The sequence shown here is derived from an EMBL/GenBank/DDBJ whole genome shotgun (WGS) entry which is preliminary data.</text>
</comment>
<sequence length="99" mass="11177">MQSGRNREFSDPYYSGLPAHKFCINMTSCARPRAEVITRCARLPELKVAIGCRAPFQGRGARFRGRGVQNSKDWGVKSASFVTDITPLCWRMDYSMVGR</sequence>
<protein>
    <submittedName>
        <fullName evidence="2">Uncharacterized protein</fullName>
    </submittedName>
</protein>
<dbReference type="OrthoDB" id="6438020at2759"/>
<dbReference type="EMBL" id="BGPR01032192">
    <property type="protein sequence ID" value="GBO05622.1"/>
    <property type="molecule type" value="Genomic_DNA"/>
</dbReference>
<organism evidence="2 5">
    <name type="scientific">Araneus ventricosus</name>
    <name type="common">Orbweaver spider</name>
    <name type="synonym">Epeira ventricosa</name>
    <dbReference type="NCBI Taxonomy" id="182803"/>
    <lineage>
        <taxon>Eukaryota</taxon>
        <taxon>Metazoa</taxon>
        <taxon>Ecdysozoa</taxon>
        <taxon>Arthropoda</taxon>
        <taxon>Chelicerata</taxon>
        <taxon>Arachnida</taxon>
        <taxon>Araneae</taxon>
        <taxon>Araneomorphae</taxon>
        <taxon>Entelegynae</taxon>
        <taxon>Araneoidea</taxon>
        <taxon>Araneidae</taxon>
        <taxon>Araneus</taxon>
    </lineage>
</organism>